<comment type="caution">
    <text evidence="1">The sequence shown here is derived from an EMBL/GenBank/DDBJ whole genome shotgun (WGS) entry which is preliminary data.</text>
</comment>
<dbReference type="EMBL" id="JBEPAZ010000085">
    <property type="protein sequence ID" value="MER6434132.1"/>
    <property type="molecule type" value="Genomic_DNA"/>
</dbReference>
<sequence>MDLDDLLRCLAEADSGKLRPELCDGRYAAVLYDPDSAAARLVGESSSIYAALDLLADETAASYGDNVVEEVLAEFWDEAVEAAPTLREIQAVNRRLLALAPLGYTSLLDIATLDHCNDPYLGDAPLLFAGARFVFLSSAAPPHHEEAYAVL</sequence>
<accession>A0ABV1ULR8</accession>
<proteinExistence type="predicted"/>
<keyword evidence="2" id="KW-1185">Reference proteome</keyword>
<gene>
    <name evidence="1" type="ORF">ABT272_41615</name>
</gene>
<evidence type="ECO:0000313" key="2">
    <source>
        <dbReference type="Proteomes" id="UP001470023"/>
    </source>
</evidence>
<protein>
    <submittedName>
        <fullName evidence="1">Uncharacterized protein</fullName>
    </submittedName>
</protein>
<evidence type="ECO:0000313" key="1">
    <source>
        <dbReference type="EMBL" id="MER6434132.1"/>
    </source>
</evidence>
<name>A0ABV1ULR8_9ACTN</name>
<dbReference type="RefSeq" id="WP_352066030.1">
    <property type="nucleotide sequence ID" value="NZ_JBEPAZ010000085.1"/>
</dbReference>
<dbReference type="Proteomes" id="UP001470023">
    <property type="component" value="Unassembled WGS sequence"/>
</dbReference>
<organism evidence="1 2">
    <name type="scientific">Streptomyces sp. 900105245</name>
    <dbReference type="NCBI Taxonomy" id="3154379"/>
    <lineage>
        <taxon>Bacteria</taxon>
        <taxon>Bacillati</taxon>
        <taxon>Actinomycetota</taxon>
        <taxon>Actinomycetes</taxon>
        <taxon>Kitasatosporales</taxon>
        <taxon>Streptomycetaceae</taxon>
        <taxon>Streptomyces</taxon>
    </lineage>
</organism>
<reference evidence="1 2" key="1">
    <citation type="submission" date="2024-06" db="EMBL/GenBank/DDBJ databases">
        <title>The Natural Products Discovery Center: Release of the First 8490 Sequenced Strains for Exploring Actinobacteria Biosynthetic Diversity.</title>
        <authorList>
            <person name="Kalkreuter E."/>
            <person name="Kautsar S.A."/>
            <person name="Yang D."/>
            <person name="Bader C.D."/>
            <person name="Teijaro C.N."/>
            <person name="Fluegel L."/>
            <person name="Davis C.M."/>
            <person name="Simpson J.R."/>
            <person name="Lauterbach L."/>
            <person name="Steele A.D."/>
            <person name="Gui C."/>
            <person name="Meng S."/>
            <person name="Li G."/>
            <person name="Viehrig K."/>
            <person name="Ye F."/>
            <person name="Su P."/>
            <person name="Kiefer A.F."/>
            <person name="Nichols A."/>
            <person name="Cepeda A.J."/>
            <person name="Yan W."/>
            <person name="Fan B."/>
            <person name="Jiang Y."/>
            <person name="Adhikari A."/>
            <person name="Zheng C.-J."/>
            <person name="Schuster L."/>
            <person name="Cowan T.M."/>
            <person name="Smanski M.J."/>
            <person name="Chevrette M.G."/>
            <person name="De Carvalho L.P.S."/>
            <person name="Shen B."/>
        </authorList>
    </citation>
    <scope>NUCLEOTIDE SEQUENCE [LARGE SCALE GENOMIC DNA]</scope>
    <source>
        <strain evidence="1 2">NPDC001166</strain>
    </source>
</reference>